<dbReference type="Pfam" id="PF00071">
    <property type="entry name" value="Ras"/>
    <property type="match status" value="1"/>
</dbReference>
<evidence type="ECO:0000313" key="2">
    <source>
        <dbReference type="EMBL" id="CAE2266047.1"/>
    </source>
</evidence>
<accession>A0A7S4JK86</accession>
<dbReference type="GO" id="GO:0003924">
    <property type="term" value="F:GTPase activity"/>
    <property type="evidence" value="ECO:0007669"/>
    <property type="project" value="InterPro"/>
</dbReference>
<evidence type="ECO:0000256" key="1">
    <source>
        <dbReference type="SAM" id="MobiDB-lite"/>
    </source>
</evidence>
<organism evidence="2">
    <name type="scientific">Paramoeba aestuarina</name>
    <dbReference type="NCBI Taxonomy" id="180227"/>
    <lineage>
        <taxon>Eukaryota</taxon>
        <taxon>Amoebozoa</taxon>
        <taxon>Discosea</taxon>
        <taxon>Flabellinia</taxon>
        <taxon>Dactylopodida</taxon>
        <taxon>Paramoebidae</taxon>
        <taxon>Paramoeba</taxon>
    </lineage>
</organism>
<reference evidence="2" key="1">
    <citation type="submission" date="2021-01" db="EMBL/GenBank/DDBJ databases">
        <authorList>
            <person name="Corre E."/>
            <person name="Pelletier E."/>
            <person name="Niang G."/>
            <person name="Scheremetjew M."/>
            <person name="Finn R."/>
            <person name="Kale V."/>
            <person name="Holt S."/>
            <person name="Cochrane G."/>
            <person name="Meng A."/>
            <person name="Brown T."/>
            <person name="Cohen L."/>
        </authorList>
    </citation>
    <scope>NUCLEOTIDE SEQUENCE</scope>
    <source>
        <strain evidence="2">SoJaBio B1-5/56/2</strain>
    </source>
</reference>
<dbReference type="Gene3D" id="3.40.50.300">
    <property type="entry name" value="P-loop containing nucleotide triphosphate hydrolases"/>
    <property type="match status" value="1"/>
</dbReference>
<dbReference type="AlphaFoldDB" id="A0A7S4JK86"/>
<feature type="region of interest" description="Disordered" evidence="1">
    <location>
        <begin position="22"/>
        <end position="52"/>
    </location>
</feature>
<dbReference type="EMBL" id="HBKR01001306">
    <property type="protein sequence ID" value="CAE2266047.1"/>
    <property type="molecule type" value="Transcribed_RNA"/>
</dbReference>
<dbReference type="GO" id="GO:0005525">
    <property type="term" value="F:GTP binding"/>
    <property type="evidence" value="ECO:0007669"/>
    <property type="project" value="InterPro"/>
</dbReference>
<name>A0A7S4JK86_9EUKA</name>
<gene>
    <name evidence="2" type="ORF">NAES01612_LOCUS811</name>
</gene>
<protein>
    <submittedName>
        <fullName evidence="2">Uncharacterized protein</fullName>
    </submittedName>
</protein>
<dbReference type="InterPro" id="IPR027417">
    <property type="entry name" value="P-loop_NTPase"/>
</dbReference>
<dbReference type="SUPFAM" id="SSF52540">
    <property type="entry name" value="P-loop containing nucleoside triphosphate hydrolases"/>
    <property type="match status" value="1"/>
</dbReference>
<sequence length="239" mass="27994">MGNRHGKNRRLKDYEIQQQCIYTPPEGEREDDQTIEEECRPPGGEEAPIPQSYNYGDESFFVQVIGSETDDNRMNVTLSRACSEYVTSWQEKEKEETGREPRDINFRATIRKPQRRKGVKEKPPQFYLYCFSVMNNETLEHLKKRYMRETQFQHKLSTNRPIILVGCDVNYRENIQDRMWDGVIVRREEGRRTAEEFASPYIEVDCETGENIQQLVELIMQLGDYDDGAPAGATVKRAH</sequence>
<proteinExistence type="predicted"/>
<dbReference type="InterPro" id="IPR001806">
    <property type="entry name" value="Small_GTPase"/>
</dbReference>